<accession>A0AAN5C8X8</accession>
<reference evidence="3" key="1">
    <citation type="submission" date="2022-10" db="EMBL/GenBank/DDBJ databases">
        <title>Genome assembly of Pristionchus species.</title>
        <authorList>
            <person name="Yoshida K."/>
            <person name="Sommer R.J."/>
        </authorList>
    </citation>
    <scope>NUCLEOTIDE SEQUENCE [LARGE SCALE GENOMIC DNA]</scope>
    <source>
        <strain evidence="3">RS5460</strain>
    </source>
</reference>
<evidence type="ECO:0000256" key="1">
    <source>
        <dbReference type="SAM" id="MobiDB-lite"/>
    </source>
</evidence>
<dbReference type="Proteomes" id="UP001328107">
    <property type="component" value="Unassembled WGS sequence"/>
</dbReference>
<feature type="region of interest" description="Disordered" evidence="1">
    <location>
        <begin position="224"/>
        <end position="249"/>
    </location>
</feature>
<evidence type="ECO:0000313" key="3">
    <source>
        <dbReference type="Proteomes" id="UP001328107"/>
    </source>
</evidence>
<comment type="caution">
    <text evidence="2">The sequence shown here is derived from an EMBL/GenBank/DDBJ whole genome shotgun (WGS) entry which is preliminary data.</text>
</comment>
<protein>
    <submittedName>
        <fullName evidence="2">Uncharacterized protein</fullName>
    </submittedName>
</protein>
<sequence length="461" mass="50414">MLLPLLLIPTLSLALLHDSDVSGICSINWDEIEDQLSLDNSVCCNEGLHRDLYRSLSRLNQKHANQSEVIEEVLPLLPKDLDAHVIATEGVMAISAPGLGQSFCKQRVGAVHVLIQQSPISDPMGFSVPSDRNLVCDHPALTRKVGEIVKEWRLPGKFSGGQIVKIFAKELYSHFSTRIWLTLSEKRVAFRSNAHLSCEFPVGDRLHLTVFTFQTLPSNFNGPSSSSSLLEPQAPELPPKSDLPPSDFSISETSTQVISETTTVLPSTTVQSIELPPTTVSSSESSFQKVSLVDEEPVVKVRSEGIFKRQAPTGGRARLGGCGNERLREIMQTVLGPLLSKFDMKLGDIAQRLQSVIQLTTGKSFEILMGKGDLVTASHQMSETSHCRLRLSNFYTMVYETPVQYDITNTALEKTLSNIDFGEKLGGSGFPGQKAFERFDKVGDQALNMTGLGGISNPFGG</sequence>
<name>A0AAN5C8X8_9BILA</name>
<proteinExistence type="predicted"/>
<dbReference type="AlphaFoldDB" id="A0AAN5C8X8"/>
<gene>
    <name evidence="2" type="ORF">PMAYCL1PPCAC_02901</name>
</gene>
<organism evidence="2 3">
    <name type="scientific">Pristionchus mayeri</name>
    <dbReference type="NCBI Taxonomy" id="1317129"/>
    <lineage>
        <taxon>Eukaryota</taxon>
        <taxon>Metazoa</taxon>
        <taxon>Ecdysozoa</taxon>
        <taxon>Nematoda</taxon>
        <taxon>Chromadorea</taxon>
        <taxon>Rhabditida</taxon>
        <taxon>Rhabditina</taxon>
        <taxon>Diplogasteromorpha</taxon>
        <taxon>Diplogasteroidea</taxon>
        <taxon>Neodiplogasteridae</taxon>
        <taxon>Pristionchus</taxon>
    </lineage>
</organism>
<evidence type="ECO:0000313" key="2">
    <source>
        <dbReference type="EMBL" id="GMR32706.1"/>
    </source>
</evidence>
<dbReference type="EMBL" id="BTRK01000001">
    <property type="protein sequence ID" value="GMR32706.1"/>
    <property type="molecule type" value="Genomic_DNA"/>
</dbReference>
<keyword evidence="3" id="KW-1185">Reference proteome</keyword>
<feature type="non-terminal residue" evidence="2">
    <location>
        <position position="461"/>
    </location>
</feature>
<feature type="compositionally biased region" description="Low complexity" evidence="1">
    <location>
        <begin position="224"/>
        <end position="234"/>
    </location>
</feature>